<evidence type="ECO:0000256" key="2">
    <source>
        <dbReference type="SAM" id="MobiDB-lite"/>
    </source>
</evidence>
<dbReference type="OrthoDB" id="538640at2759"/>
<dbReference type="InterPro" id="IPR003789">
    <property type="entry name" value="Asn/Gln_tRNA_amidoTrase-B-like"/>
</dbReference>
<dbReference type="SUPFAM" id="SSF89095">
    <property type="entry name" value="GatB/YqeY motif"/>
    <property type="match status" value="1"/>
</dbReference>
<dbReference type="PANTHER" id="PTHR28055:SF1">
    <property type="entry name" value="ALTERED INHERITANCE OF MITOCHONDRIA PROTEIN 41, MITOCHONDRIAL"/>
    <property type="match status" value="1"/>
</dbReference>
<proteinExistence type="inferred from homology"/>
<accession>A0A175W0U5</accession>
<dbReference type="InterPro" id="IPR042184">
    <property type="entry name" value="YqeY/Aim41_N"/>
</dbReference>
<comment type="caution">
    <text evidence="3">The sequence shown here is derived from an EMBL/GenBank/DDBJ whole genome shotgun (WGS) entry which is preliminary data.</text>
</comment>
<gene>
    <name evidence="1" type="primary">AIM41</name>
    <name evidence="3" type="ORF">MMYC01_205571</name>
</gene>
<organism evidence="3 4">
    <name type="scientific">Madurella mycetomatis</name>
    <dbReference type="NCBI Taxonomy" id="100816"/>
    <lineage>
        <taxon>Eukaryota</taxon>
        <taxon>Fungi</taxon>
        <taxon>Dikarya</taxon>
        <taxon>Ascomycota</taxon>
        <taxon>Pezizomycotina</taxon>
        <taxon>Sordariomycetes</taxon>
        <taxon>Sordariomycetidae</taxon>
        <taxon>Sordariales</taxon>
        <taxon>Sordariales incertae sedis</taxon>
        <taxon>Madurella</taxon>
    </lineage>
</organism>
<comment type="similarity">
    <text evidence="1">Belongs to the AIM41 family.</text>
</comment>
<evidence type="ECO:0000313" key="3">
    <source>
        <dbReference type="EMBL" id="KXX77356.1"/>
    </source>
</evidence>
<protein>
    <recommendedName>
        <fullName evidence="1">Altered inheritance of mitochondria protein 41</fullName>
    </recommendedName>
</protein>
<keyword evidence="4" id="KW-1185">Reference proteome</keyword>
<name>A0A175W0U5_9PEZI</name>
<dbReference type="GO" id="GO:0005739">
    <property type="term" value="C:mitochondrion"/>
    <property type="evidence" value="ECO:0007669"/>
    <property type="project" value="UniProtKB-SubCell"/>
</dbReference>
<reference evidence="3 4" key="1">
    <citation type="journal article" date="2016" name="Genome Announc.">
        <title>Genome Sequence of Madurella mycetomatis mm55, Isolated from a Human Mycetoma Case in Sudan.</title>
        <authorList>
            <person name="Smit S."/>
            <person name="Derks M.F."/>
            <person name="Bervoets S."/>
            <person name="Fahal A."/>
            <person name="van Leeuwen W."/>
            <person name="van Belkum A."/>
            <person name="van de Sande W.W."/>
        </authorList>
    </citation>
    <scope>NUCLEOTIDE SEQUENCE [LARGE SCALE GENOMIC DNA]</scope>
    <source>
        <strain evidence="4">mm55</strain>
    </source>
</reference>
<dbReference type="GO" id="GO:0016884">
    <property type="term" value="F:carbon-nitrogen ligase activity, with glutamine as amido-N-donor"/>
    <property type="evidence" value="ECO:0007669"/>
    <property type="project" value="UniProtKB-UniRule"/>
</dbReference>
<dbReference type="STRING" id="100816.A0A175W0U5"/>
<keyword evidence="1" id="KW-0496">Mitochondrion</keyword>
<dbReference type="Gene3D" id="1.10.1510.10">
    <property type="entry name" value="Uncharacterised protein YqeY/AIM41 PF09424, N-terminal domain"/>
    <property type="match status" value="1"/>
</dbReference>
<dbReference type="EMBL" id="LCTW02000165">
    <property type="protein sequence ID" value="KXX77356.1"/>
    <property type="molecule type" value="Genomic_DNA"/>
</dbReference>
<dbReference type="InterPro" id="IPR019004">
    <property type="entry name" value="YqeY/Aim41"/>
</dbReference>
<evidence type="ECO:0000313" key="4">
    <source>
        <dbReference type="Proteomes" id="UP000078237"/>
    </source>
</evidence>
<dbReference type="Pfam" id="PF09424">
    <property type="entry name" value="YqeY"/>
    <property type="match status" value="1"/>
</dbReference>
<feature type="region of interest" description="Disordered" evidence="2">
    <location>
        <begin position="291"/>
        <end position="318"/>
    </location>
</feature>
<evidence type="ECO:0000256" key="1">
    <source>
        <dbReference type="RuleBase" id="RU365099"/>
    </source>
</evidence>
<dbReference type="VEuPathDB" id="FungiDB:MMYC01_205571"/>
<dbReference type="Proteomes" id="UP000078237">
    <property type="component" value="Unassembled WGS sequence"/>
</dbReference>
<comment type="subcellular location">
    <subcellularLocation>
        <location evidence="1">Mitochondrion</location>
    </subcellularLocation>
</comment>
<feature type="compositionally biased region" description="Basic and acidic residues" evidence="2">
    <location>
        <begin position="295"/>
        <end position="318"/>
    </location>
</feature>
<dbReference type="AlphaFoldDB" id="A0A175W0U5"/>
<dbReference type="PANTHER" id="PTHR28055">
    <property type="entry name" value="ALTERED INHERITANCE OF MITOCHONDRIA PROTEIN 41, MITOCHONDRIAL"/>
    <property type="match status" value="1"/>
</dbReference>
<sequence length="318" mass="34645">MASRLSPSLLRSFSRSNLTGAGTLPLRASLAPYSTEAAPPPLLSKLKNDLKIAMKAKDTNRLAALRSVLAATVNASKTATPITTNAQLIALLIKMAKKSRDAAAQAREAGRAELAEKEEAEQRILEAYATGSREVIKDIVEMHKARLIAEGVDKKKVRNRLLKELLEREDPALVRKNLVTKCILEATQVVGGTTGDYTSNFEFTINQLKGATARLEMLIAPMTVVKRRINHNLAIINRHPARATIEERTVPPLKEAKVSIENLLRVVHDTMKPVSIAIKALEDATHVIRTSTEQASKEEAASKVKVTGEEAPDDATKA</sequence>